<dbReference type="SUPFAM" id="SSF103473">
    <property type="entry name" value="MFS general substrate transporter"/>
    <property type="match status" value="1"/>
</dbReference>
<reference evidence="7 8" key="1">
    <citation type="submission" date="2019-03" db="EMBL/GenBank/DDBJ databases">
        <title>Draft genome sequences of novel Actinobacteria.</title>
        <authorList>
            <person name="Sahin N."/>
            <person name="Ay H."/>
            <person name="Saygin H."/>
        </authorList>
    </citation>
    <scope>NUCLEOTIDE SEQUENCE [LARGE SCALE GENOMIC DNA]</scope>
    <source>
        <strain evidence="7 8">JCM 13523</strain>
    </source>
</reference>
<protein>
    <submittedName>
        <fullName evidence="7">MFS transporter</fullName>
    </submittedName>
</protein>
<feature type="transmembrane region" description="Helical" evidence="5">
    <location>
        <begin position="33"/>
        <end position="51"/>
    </location>
</feature>
<dbReference type="Proteomes" id="UP000295124">
    <property type="component" value="Unassembled WGS sequence"/>
</dbReference>
<evidence type="ECO:0000256" key="5">
    <source>
        <dbReference type="SAM" id="Phobius"/>
    </source>
</evidence>
<feature type="transmembrane region" description="Helical" evidence="5">
    <location>
        <begin position="103"/>
        <end position="120"/>
    </location>
</feature>
<feature type="transmembrane region" description="Helical" evidence="5">
    <location>
        <begin position="385"/>
        <end position="404"/>
    </location>
</feature>
<keyword evidence="4 5" id="KW-0472">Membrane</keyword>
<dbReference type="PROSITE" id="PS50850">
    <property type="entry name" value="MFS"/>
    <property type="match status" value="1"/>
</dbReference>
<dbReference type="InterPro" id="IPR020846">
    <property type="entry name" value="MFS_dom"/>
</dbReference>
<evidence type="ECO:0000256" key="1">
    <source>
        <dbReference type="ARBA" id="ARBA00004651"/>
    </source>
</evidence>
<keyword evidence="2 5" id="KW-0812">Transmembrane</keyword>
<keyword evidence="8" id="KW-1185">Reference proteome</keyword>
<evidence type="ECO:0000256" key="3">
    <source>
        <dbReference type="ARBA" id="ARBA00022989"/>
    </source>
</evidence>
<accession>A0A4R4YYI1</accession>
<dbReference type="Gene3D" id="1.20.1250.20">
    <property type="entry name" value="MFS general substrate transporter like domains"/>
    <property type="match status" value="2"/>
</dbReference>
<feature type="transmembrane region" description="Helical" evidence="5">
    <location>
        <begin position="194"/>
        <end position="212"/>
    </location>
</feature>
<evidence type="ECO:0000256" key="2">
    <source>
        <dbReference type="ARBA" id="ARBA00022692"/>
    </source>
</evidence>
<comment type="caution">
    <text evidence="7">The sequence shown here is derived from an EMBL/GenBank/DDBJ whole genome shotgun (WGS) entry which is preliminary data.</text>
</comment>
<feature type="domain" description="Major facilitator superfamily (MFS) profile" evidence="6">
    <location>
        <begin position="36"/>
        <end position="440"/>
    </location>
</feature>
<feature type="transmembrane region" description="Helical" evidence="5">
    <location>
        <begin position="258"/>
        <end position="277"/>
    </location>
</feature>
<evidence type="ECO:0000256" key="4">
    <source>
        <dbReference type="ARBA" id="ARBA00023136"/>
    </source>
</evidence>
<dbReference type="OrthoDB" id="146345at2"/>
<dbReference type="PANTHER" id="PTHR11360:SF284">
    <property type="entry name" value="EG:103B4.3 PROTEIN-RELATED"/>
    <property type="match status" value="1"/>
</dbReference>
<gene>
    <name evidence="7" type="ORF">E1263_31265</name>
</gene>
<dbReference type="Pfam" id="PF07690">
    <property type="entry name" value="MFS_1"/>
    <property type="match status" value="1"/>
</dbReference>
<feature type="transmembrane region" description="Helical" evidence="5">
    <location>
        <begin position="416"/>
        <end position="436"/>
    </location>
</feature>
<dbReference type="EMBL" id="SMKX01000124">
    <property type="protein sequence ID" value="TDD50050.1"/>
    <property type="molecule type" value="Genomic_DNA"/>
</dbReference>
<proteinExistence type="predicted"/>
<organism evidence="7 8">
    <name type="scientific">Kribbella antibiotica</name>
    <dbReference type="NCBI Taxonomy" id="190195"/>
    <lineage>
        <taxon>Bacteria</taxon>
        <taxon>Bacillati</taxon>
        <taxon>Actinomycetota</taxon>
        <taxon>Actinomycetes</taxon>
        <taxon>Propionibacteriales</taxon>
        <taxon>Kribbellaceae</taxon>
        <taxon>Kribbella</taxon>
    </lineage>
</organism>
<feature type="transmembrane region" description="Helical" evidence="5">
    <location>
        <begin position="160"/>
        <end position="182"/>
    </location>
</feature>
<dbReference type="CDD" id="cd17355">
    <property type="entry name" value="MFS_YcxA_like"/>
    <property type="match status" value="1"/>
</dbReference>
<dbReference type="GO" id="GO:0005886">
    <property type="term" value="C:plasma membrane"/>
    <property type="evidence" value="ECO:0007669"/>
    <property type="project" value="UniProtKB-SubCell"/>
</dbReference>
<dbReference type="InterPro" id="IPR050327">
    <property type="entry name" value="Proton-linked_MCT"/>
</dbReference>
<dbReference type="InterPro" id="IPR011701">
    <property type="entry name" value="MFS"/>
</dbReference>
<evidence type="ECO:0000313" key="7">
    <source>
        <dbReference type="EMBL" id="TDD50050.1"/>
    </source>
</evidence>
<dbReference type="InterPro" id="IPR036259">
    <property type="entry name" value="MFS_trans_sf"/>
</dbReference>
<comment type="subcellular location">
    <subcellularLocation>
        <location evidence="1">Cell membrane</location>
        <topology evidence="1">Multi-pass membrane protein</topology>
    </subcellularLocation>
</comment>
<evidence type="ECO:0000259" key="6">
    <source>
        <dbReference type="PROSITE" id="PS50850"/>
    </source>
</evidence>
<sequence length="447" mass="46997">MMAFRPLVRRAPGRQGSRVTQTVETKKPARVHFAWAVAAVGFVTLIGAAGFRSVPSVLLDPLHEEFGWSHATISSAVSINLMLYGLISPFAAALMDRLGLRRVVSGALVLIALGSGLTIFMDSSWQLLLCWGLLVGVGTGAMSMTFVATITGRWFVERRGLVTGLLTAAGATGQLVFLPLIAHLAAAYGWRTPALVAAGTALAVVPLVVFFLRDYPSDLGLRAYGAPEGSLAGQRVATTGSSALRALTALRTAARRPAFWMLAGGFAICGASTNGLIGTHFVTAAHDHGMPITTAASLLALVGVFDVGGTILSGWLTDRWDPRYLLIAYYSLRGLSLLVLPSLLGPTAQPSVWVFIIFYGLDWVATVPPTVALCREWFGVDGPIVFGWVFASHQIGAALAATGAGLIRDQQGSYNLAWYLAGGLCAAAALMSAAIGRRVKASDAALT</sequence>
<evidence type="ECO:0000313" key="8">
    <source>
        <dbReference type="Proteomes" id="UP000295124"/>
    </source>
</evidence>
<feature type="transmembrane region" description="Helical" evidence="5">
    <location>
        <begin position="71"/>
        <end position="91"/>
    </location>
</feature>
<dbReference type="GO" id="GO:0022857">
    <property type="term" value="F:transmembrane transporter activity"/>
    <property type="evidence" value="ECO:0007669"/>
    <property type="project" value="InterPro"/>
</dbReference>
<dbReference type="PANTHER" id="PTHR11360">
    <property type="entry name" value="MONOCARBOXYLATE TRANSPORTER"/>
    <property type="match status" value="1"/>
</dbReference>
<keyword evidence="3 5" id="KW-1133">Transmembrane helix</keyword>
<feature type="transmembrane region" description="Helical" evidence="5">
    <location>
        <begin position="289"/>
        <end position="312"/>
    </location>
</feature>
<name>A0A4R4YYI1_9ACTN</name>
<dbReference type="AlphaFoldDB" id="A0A4R4YYI1"/>
<feature type="transmembrane region" description="Helical" evidence="5">
    <location>
        <begin position="126"/>
        <end position="148"/>
    </location>
</feature>